<dbReference type="GO" id="GO:0005524">
    <property type="term" value="F:ATP binding"/>
    <property type="evidence" value="ECO:0007669"/>
    <property type="project" value="InterPro"/>
</dbReference>
<dbReference type="InterPro" id="IPR011009">
    <property type="entry name" value="Kinase-like_dom_sf"/>
</dbReference>
<dbReference type="VEuPathDB" id="FungiDB:RhiirA1_535015"/>
<evidence type="ECO:0000313" key="2">
    <source>
        <dbReference type="EMBL" id="PKC67258.1"/>
    </source>
</evidence>
<protein>
    <submittedName>
        <fullName evidence="2">Kinase-like protein</fullName>
    </submittedName>
</protein>
<proteinExistence type="predicted"/>
<evidence type="ECO:0000313" key="3">
    <source>
        <dbReference type="Proteomes" id="UP000232688"/>
    </source>
</evidence>
<reference evidence="2 3" key="2">
    <citation type="submission" date="2017-10" db="EMBL/GenBank/DDBJ databases">
        <title>Genome analyses suggest a sexual origin of heterokaryosis in a supposedly ancient asexual fungus.</title>
        <authorList>
            <person name="Corradi N."/>
            <person name="Sedzielewska K."/>
            <person name="Noel J."/>
            <person name="Charron P."/>
            <person name="Farinelli L."/>
            <person name="Marton T."/>
            <person name="Kruger M."/>
            <person name="Pelin A."/>
            <person name="Brachmann A."/>
            <person name="Corradi N."/>
        </authorList>
    </citation>
    <scope>NUCLEOTIDE SEQUENCE [LARGE SCALE GENOMIC DNA]</scope>
    <source>
        <strain evidence="2 3">A1</strain>
    </source>
</reference>
<dbReference type="PANTHER" id="PTHR44329">
    <property type="entry name" value="SERINE/THREONINE-PROTEIN KINASE TNNI3K-RELATED"/>
    <property type="match status" value="1"/>
</dbReference>
<dbReference type="Pfam" id="PF07714">
    <property type="entry name" value="PK_Tyr_Ser-Thr"/>
    <property type="match status" value="1"/>
</dbReference>
<dbReference type="GO" id="GO:0004674">
    <property type="term" value="F:protein serine/threonine kinase activity"/>
    <property type="evidence" value="ECO:0007669"/>
    <property type="project" value="TreeGrafter"/>
</dbReference>
<dbReference type="InterPro" id="IPR000719">
    <property type="entry name" value="Prot_kinase_dom"/>
</dbReference>
<organism evidence="2 3">
    <name type="scientific">Rhizophagus irregularis</name>
    <dbReference type="NCBI Taxonomy" id="588596"/>
    <lineage>
        <taxon>Eukaryota</taxon>
        <taxon>Fungi</taxon>
        <taxon>Fungi incertae sedis</taxon>
        <taxon>Mucoromycota</taxon>
        <taxon>Glomeromycotina</taxon>
        <taxon>Glomeromycetes</taxon>
        <taxon>Glomerales</taxon>
        <taxon>Glomeraceae</taxon>
        <taxon>Rhizophagus</taxon>
    </lineage>
</organism>
<dbReference type="VEuPathDB" id="FungiDB:FUN_005453"/>
<reference evidence="2 3" key="1">
    <citation type="submission" date="2017-10" db="EMBL/GenBank/DDBJ databases">
        <title>Extensive intraspecific genome diversity in a model arbuscular mycorrhizal fungus.</title>
        <authorList>
            <person name="Chen E.C.H."/>
            <person name="Morin E."/>
            <person name="Baudet D."/>
            <person name="Noel J."/>
            <person name="Ndikumana S."/>
            <person name="Charron P."/>
            <person name="St-Onge C."/>
            <person name="Giorgi J."/>
            <person name="Grigoriev I.V."/>
            <person name="Roux C."/>
            <person name="Martin F.M."/>
            <person name="Corradi N."/>
        </authorList>
    </citation>
    <scope>NUCLEOTIDE SEQUENCE [LARGE SCALE GENOMIC DNA]</scope>
    <source>
        <strain evidence="2 3">A1</strain>
    </source>
</reference>
<accession>A0A2N0RVF1</accession>
<keyword evidence="2" id="KW-0808">Transferase</keyword>
<feature type="domain" description="Protein kinase" evidence="1">
    <location>
        <begin position="90"/>
        <end position="330"/>
    </location>
</feature>
<dbReference type="InterPro" id="IPR051681">
    <property type="entry name" value="Ser/Thr_Kinases-Pseudokinases"/>
</dbReference>
<dbReference type="SUPFAM" id="SSF56112">
    <property type="entry name" value="Protein kinase-like (PK-like)"/>
    <property type="match status" value="1"/>
</dbReference>
<dbReference type="AlphaFoldDB" id="A0A2N0RVF1"/>
<comment type="caution">
    <text evidence="2">The sequence shown here is derived from an EMBL/GenBank/DDBJ whole genome shotgun (WGS) entry which is preliminary data.</text>
</comment>
<dbReference type="PROSITE" id="PS50011">
    <property type="entry name" value="PROTEIN_KINASE_DOM"/>
    <property type="match status" value="1"/>
</dbReference>
<dbReference type="EMBL" id="LLXH01000403">
    <property type="protein sequence ID" value="PKC67258.1"/>
    <property type="molecule type" value="Genomic_DNA"/>
</dbReference>
<keyword evidence="2" id="KW-0418">Kinase</keyword>
<dbReference type="Proteomes" id="UP000232688">
    <property type="component" value="Unassembled WGS sequence"/>
</dbReference>
<dbReference type="InterPro" id="IPR001245">
    <property type="entry name" value="Ser-Thr/Tyr_kinase_cat_dom"/>
</dbReference>
<name>A0A2N0RVF1_9GLOM</name>
<evidence type="ECO:0000259" key="1">
    <source>
        <dbReference type="PROSITE" id="PS50011"/>
    </source>
</evidence>
<dbReference type="VEuPathDB" id="FungiDB:RhiirFUN_005142"/>
<gene>
    <name evidence="2" type="ORF">RhiirA1_535015</name>
</gene>
<dbReference type="Gene3D" id="1.10.510.10">
    <property type="entry name" value="Transferase(Phosphotransferase) domain 1"/>
    <property type="match status" value="2"/>
</dbReference>
<sequence length="330" mass="37982">MILIIIFTKKSLNKNLSYQQGNKFTPKELKDCPECGKPRISFGWCLKCETNTMKENFPYWTSRNKEIDELIRYTQLNACDYLEWIPFEKFEMVKYVGKGGFSSVYSALWMEGPRWNWDDGAQEWTRYGPMNVALKRLKTFQVLTLISISQMSTFCFIGLAGTFGITKGPTSSYMIVMKYYENGNLYQYLDHCNGIISWRDVIVMLWGIAGDEKVLSTDARISDVGLHGPCDYDTNNGLIQRYGVLPYVAPEVLCGENYSTAYAIYSFGIVMNTLATGKRPWYNRAHDINLAKDICNGKRLEIPDDTPNFYAELIQQCWDNDPEKRPTASY</sequence>